<dbReference type="EMBL" id="JABFDB010000001">
    <property type="protein sequence ID" value="NYZ18884.1"/>
    <property type="molecule type" value="Genomic_DNA"/>
</dbReference>
<sequence>MPMNVLEVAVYAMVLSNAQPTAFECVAVQPEGVNCTNGLYAKPEGESVIAFNTGVKVLKGNKGQVSLTNGLTTYFDASAWVSFKNGKGDTLVSVRKTAPYRFRFSNGYTCAIAGKESDIATCFKS</sequence>
<organism evidence="1 2">
    <name type="scientific">Azospirillum oleiclasticum</name>
    <dbReference type="NCBI Taxonomy" id="2735135"/>
    <lineage>
        <taxon>Bacteria</taxon>
        <taxon>Pseudomonadati</taxon>
        <taxon>Pseudomonadota</taxon>
        <taxon>Alphaproteobacteria</taxon>
        <taxon>Rhodospirillales</taxon>
        <taxon>Azospirillaceae</taxon>
        <taxon>Azospirillum</taxon>
    </lineage>
</organism>
<evidence type="ECO:0000313" key="1">
    <source>
        <dbReference type="EMBL" id="NYZ18884.1"/>
    </source>
</evidence>
<gene>
    <name evidence="1" type="ORF">HND93_04105</name>
</gene>
<dbReference type="Proteomes" id="UP000584642">
    <property type="component" value="Unassembled WGS sequence"/>
</dbReference>
<protein>
    <submittedName>
        <fullName evidence="1">Uncharacterized protein</fullName>
    </submittedName>
</protein>
<keyword evidence="2" id="KW-1185">Reference proteome</keyword>
<dbReference type="RefSeq" id="WP_180280585.1">
    <property type="nucleotide sequence ID" value="NZ_JABFDB010000001.1"/>
</dbReference>
<reference evidence="1 2" key="1">
    <citation type="submission" date="2020-05" db="EMBL/GenBank/DDBJ databases">
        <title>Azospirillum oleiclasticum sp. nov, a nitrogen-fixing and heavy crude oil-emulsifying bacterium isolated from the crude oil of Yumen Oilfield.</title>
        <authorList>
            <person name="Wu D."/>
            <person name="Cai M."/>
            <person name="Zhang X."/>
        </authorList>
    </citation>
    <scope>NUCLEOTIDE SEQUENCE [LARGE SCALE GENOMIC DNA]</scope>
    <source>
        <strain evidence="1 2">ROY-1-1-2</strain>
    </source>
</reference>
<proteinExistence type="predicted"/>
<comment type="caution">
    <text evidence="1">The sequence shown here is derived from an EMBL/GenBank/DDBJ whole genome shotgun (WGS) entry which is preliminary data.</text>
</comment>
<name>A0ABX2T3J8_9PROT</name>
<evidence type="ECO:0000313" key="2">
    <source>
        <dbReference type="Proteomes" id="UP000584642"/>
    </source>
</evidence>
<accession>A0ABX2T3J8</accession>